<evidence type="ECO:0000256" key="4">
    <source>
        <dbReference type="ARBA" id="ARBA00022989"/>
    </source>
</evidence>
<feature type="transmembrane region" description="Helical" evidence="6">
    <location>
        <begin position="131"/>
        <end position="153"/>
    </location>
</feature>
<dbReference type="PIRSF" id="PIRSF005859">
    <property type="entry name" value="PBR"/>
    <property type="match status" value="1"/>
</dbReference>
<feature type="transmembrane region" description="Helical" evidence="6">
    <location>
        <begin position="104"/>
        <end position="124"/>
    </location>
</feature>
<organism evidence="7 8">
    <name type="scientific">Rhizobium leguminosarum</name>
    <dbReference type="NCBI Taxonomy" id="384"/>
    <lineage>
        <taxon>Bacteria</taxon>
        <taxon>Pseudomonadati</taxon>
        <taxon>Pseudomonadota</taxon>
        <taxon>Alphaproteobacteria</taxon>
        <taxon>Hyphomicrobiales</taxon>
        <taxon>Rhizobiaceae</taxon>
        <taxon>Rhizobium/Agrobacterium group</taxon>
        <taxon>Rhizobium</taxon>
    </lineage>
</organism>
<keyword evidence="7" id="KW-0614">Plasmid</keyword>
<evidence type="ECO:0000256" key="2">
    <source>
        <dbReference type="ARBA" id="ARBA00007524"/>
    </source>
</evidence>
<dbReference type="Pfam" id="PF03073">
    <property type="entry name" value="TspO_MBR"/>
    <property type="match status" value="1"/>
</dbReference>
<accession>A0A4Q8XSW1</accession>
<dbReference type="PANTHER" id="PTHR10057">
    <property type="entry name" value="PERIPHERAL-TYPE BENZODIAZEPINE RECEPTOR"/>
    <property type="match status" value="1"/>
</dbReference>
<dbReference type="GO" id="GO:0033013">
    <property type="term" value="P:tetrapyrrole metabolic process"/>
    <property type="evidence" value="ECO:0007669"/>
    <property type="project" value="UniProtKB-ARBA"/>
</dbReference>
<dbReference type="Proteomes" id="UP000293652">
    <property type="component" value="Unassembled WGS sequence"/>
</dbReference>
<feature type="transmembrane region" description="Helical" evidence="6">
    <location>
        <begin position="79"/>
        <end position="98"/>
    </location>
</feature>
<evidence type="ECO:0000313" key="7">
    <source>
        <dbReference type="EMBL" id="TAX69214.1"/>
    </source>
</evidence>
<dbReference type="InterPro" id="IPR004307">
    <property type="entry name" value="TspO_MBR"/>
</dbReference>
<comment type="caution">
    <text evidence="7">The sequence shown here is derived from an EMBL/GenBank/DDBJ whole genome shotgun (WGS) entry which is preliminary data.</text>
</comment>
<feature type="transmembrane region" description="Helical" evidence="6">
    <location>
        <begin position="12"/>
        <end position="37"/>
    </location>
</feature>
<dbReference type="AlphaFoldDB" id="A0A4Q8XSW1"/>
<evidence type="ECO:0000256" key="1">
    <source>
        <dbReference type="ARBA" id="ARBA00004141"/>
    </source>
</evidence>
<dbReference type="FunFam" id="1.20.1260.100:FF:000001">
    <property type="entry name" value="translocator protein 2"/>
    <property type="match status" value="1"/>
</dbReference>
<dbReference type="Gene3D" id="1.20.1260.100">
    <property type="entry name" value="TspO/MBR protein"/>
    <property type="match status" value="1"/>
</dbReference>
<evidence type="ECO:0000256" key="3">
    <source>
        <dbReference type="ARBA" id="ARBA00022692"/>
    </source>
</evidence>
<evidence type="ECO:0000256" key="5">
    <source>
        <dbReference type="ARBA" id="ARBA00023136"/>
    </source>
</evidence>
<evidence type="ECO:0000313" key="8">
    <source>
        <dbReference type="Proteomes" id="UP000293652"/>
    </source>
</evidence>
<sequence length="155" mass="17401">MPSYRTTSAMMLGFFLLVVIGAGLVIGLTIQPGAWYASLNKPFFNPPNWIFGPAWTTLYILIAIAGWRTWLIEGVKGRAVKIWIGQMILNWLWTPLFFGAHAMSLGLAVILCLLLLILYFIAIARDKVARFCFFPYALWVGFASVLNVSLLWLNG</sequence>
<keyword evidence="4 6" id="KW-1133">Transmembrane helix</keyword>
<keyword evidence="5 6" id="KW-0472">Membrane</keyword>
<evidence type="ECO:0000256" key="6">
    <source>
        <dbReference type="SAM" id="Phobius"/>
    </source>
</evidence>
<comment type="subcellular location">
    <subcellularLocation>
        <location evidence="1">Membrane</location>
        <topology evidence="1">Multi-pass membrane protein</topology>
    </subcellularLocation>
</comment>
<dbReference type="GO" id="GO:0016020">
    <property type="term" value="C:membrane"/>
    <property type="evidence" value="ECO:0007669"/>
    <property type="project" value="UniProtKB-SubCell"/>
</dbReference>
<keyword evidence="3 6" id="KW-0812">Transmembrane</keyword>
<dbReference type="CDD" id="cd15904">
    <property type="entry name" value="TSPO_MBR"/>
    <property type="match status" value="1"/>
</dbReference>
<proteinExistence type="inferred from homology"/>
<dbReference type="PANTHER" id="PTHR10057:SF0">
    <property type="entry name" value="TRANSLOCATOR PROTEIN"/>
    <property type="match status" value="1"/>
</dbReference>
<geneLocation type="plasmid" evidence="7">
    <name>pSM145A_Rh01</name>
</geneLocation>
<reference evidence="7 8" key="1">
    <citation type="submission" date="2019-02" db="EMBL/GenBank/DDBJ databases">
        <title>The genomic architecture of introgression among sibling species of bacteria.</title>
        <authorList>
            <person name="Cavassim M.I.A."/>
            <person name="Moeskjaer S."/>
            <person name="Moslemi C."/>
            <person name="Fields B."/>
            <person name="Bachmann A."/>
            <person name="Vilhjalmsson B."/>
            <person name="Schierup M.H."/>
            <person name="Young J.P.W."/>
            <person name="Andersen S.U."/>
        </authorList>
    </citation>
    <scope>NUCLEOTIDE SEQUENCE [LARGE SCALE GENOMIC DNA]</scope>
    <source>
        <strain evidence="7 8">SM145A</strain>
        <plasmid evidence="7">pSM145A_Rh01</plasmid>
    </source>
</reference>
<dbReference type="InterPro" id="IPR038330">
    <property type="entry name" value="TspO/MBR-related_sf"/>
</dbReference>
<dbReference type="EMBL" id="SIPC01000002">
    <property type="protein sequence ID" value="TAX69214.1"/>
    <property type="molecule type" value="Genomic_DNA"/>
</dbReference>
<gene>
    <name evidence="7" type="ORF">ELI03_24365</name>
</gene>
<comment type="similarity">
    <text evidence="2">Belongs to the TspO/BZRP family.</text>
</comment>
<feature type="transmembrane region" description="Helical" evidence="6">
    <location>
        <begin position="49"/>
        <end position="67"/>
    </location>
</feature>
<protein>
    <submittedName>
        <fullName evidence="7">Tryptophan-rich sensory protein</fullName>
    </submittedName>
</protein>
<dbReference type="RefSeq" id="WP_130694326.1">
    <property type="nucleotide sequence ID" value="NZ_SIOH01000008.1"/>
</dbReference>
<name>A0A4Q8XSW1_RHILE</name>